<dbReference type="Proteomes" id="UP001153761">
    <property type="component" value="Plasmid p3"/>
</dbReference>
<name>A0AAD1Q7A8_PLAAG</name>
<comment type="catalytic activity">
    <reaction evidence="1 11">
        <text>Endonucleolytic cleavage of DNA to give random double-stranded fragments with terminal 5'-phosphates, ATP is simultaneously hydrolyzed.</text>
        <dbReference type="EC" id="3.1.21.3"/>
    </reaction>
</comment>
<dbReference type="NCBIfam" id="TIGR00348">
    <property type="entry name" value="hsdR"/>
    <property type="match status" value="1"/>
</dbReference>
<dbReference type="PROSITE" id="PS51192">
    <property type="entry name" value="HELICASE_ATP_BIND_1"/>
    <property type="match status" value="1"/>
</dbReference>
<evidence type="ECO:0000313" key="14">
    <source>
        <dbReference type="Proteomes" id="UP001153761"/>
    </source>
</evidence>
<dbReference type="InterPro" id="IPR007409">
    <property type="entry name" value="Restrct_endonuc_type1_HsdR_N"/>
</dbReference>
<dbReference type="GO" id="GO:0005524">
    <property type="term" value="F:ATP binding"/>
    <property type="evidence" value="ECO:0007669"/>
    <property type="project" value="UniProtKB-KW"/>
</dbReference>
<geneLocation type="plasmid" evidence="13 14">
    <name>p3</name>
</geneLocation>
<dbReference type="InterPro" id="IPR051268">
    <property type="entry name" value="Type-I_R_enzyme_R_subunit"/>
</dbReference>
<dbReference type="PANTHER" id="PTHR30195">
    <property type="entry name" value="TYPE I SITE-SPECIFIC DEOXYRIBONUCLEASE PROTEIN SUBUNIT M AND R"/>
    <property type="match status" value="1"/>
</dbReference>
<dbReference type="Gene3D" id="3.90.1570.50">
    <property type="match status" value="1"/>
</dbReference>
<evidence type="ECO:0000256" key="6">
    <source>
        <dbReference type="ARBA" id="ARBA00022747"/>
    </source>
</evidence>
<organism evidence="13 14">
    <name type="scientific">Planktothrix agardhii</name>
    <name type="common">Oscillatoria agardhii</name>
    <dbReference type="NCBI Taxonomy" id="1160"/>
    <lineage>
        <taxon>Bacteria</taxon>
        <taxon>Bacillati</taxon>
        <taxon>Cyanobacteriota</taxon>
        <taxon>Cyanophyceae</taxon>
        <taxon>Oscillatoriophycideae</taxon>
        <taxon>Oscillatoriales</taxon>
        <taxon>Microcoleaceae</taxon>
        <taxon>Planktothrix</taxon>
    </lineage>
</organism>
<dbReference type="SUPFAM" id="SSF52540">
    <property type="entry name" value="P-loop containing nucleoside triphosphate hydrolases"/>
    <property type="match status" value="2"/>
</dbReference>
<keyword evidence="4" id="KW-0540">Nuclease</keyword>
<sequence length="1088" mass="125894">MGSINPNSENALENETIKTLFGQSCLNWETANCYHENPDKNNPVGRESQQEVILINRLRIALERLNPSLPPVAIEDAIKELKRDRGAMSDVKANREIYQLLKDGIQVRFSDTKGKERIEKVKVIDWKNPENNDFFLTSQFWIQGDVYRCRTDLLGFVNGLPLVLIELKTHYKNLKQAYTENITKYRGTNKVAGVIRKLFWYNAFIILSNGTQAVIGSTTAQWEHFNTWKWVSDGNKLIPATGEIQLETMLRGTCDKTQLLDIIENFTLFTEGNQGLIKLVGKCHQYLGVNNAIAAVEEIQTRQGKLGVFWHTQGSGKSYSMQFFTQKIARKISNAYKFVIVSDRNDLDDQIYNYFANTGVVIELEEQIRAKDGEHLKKLLREDHRYVFTTIQLFHTKKGGTYDTISDSDKIIVIVDEAHRSQYDTYAQNMRSALSHASFIGFTGTPLIDGEDQETKRVFGSYVSIYNFKQSIDDGATVRLYYENRVPEVLLTNDQLNDDIIRIIEENDLDDEQERKLSQRFVNEYTIITDSDRLNTIAKDIVTHFMTRGYQGKAMVVSIDRFTAVKMYNLVQQQWQNYLENLKAQSQDINISEFELKQLSKKIQYMEATDMAVVVSQSADEAVAFQEEGLDIISHRQRLNNEDLEGYFKDPDHPLRIVFVCAMWMTGFDVPSCSTIYLDKPMKNHTLMQAITRANRVFGDKKNNGLIVDYIGIFRNLRNALKIYGSSSDDRIQEGEWPVESKQELINLMRQTLSNTRKFCIDRGVDIDALLQQNDLFQYLNASHEAAMQLSGAKVLESVDDSIEKIIVNDNLKQEYLTLASHVKRLYKAILPDPQANEFTKEKTIFTVLADKIRSFQEETDISDIEEDVKELLDESITSVEYVIRESQPSDLIDISQLDIQAIETAQNNFNNSNYQRQELEKLKAAINRQLKPMIRRNKQRVNYQERFQQMIDEYNANSHNTAQLFQELLKFAQELSEESQRAIAKGLTEEELAIFDLLIKPDMTDEEEQKIKEITQQLLIDLRDKLCFEWNQKQETRDRVKESIYNQLNQLPETYSDELYDKIYEGVYRHIYESYYGNGQSVYNTAG</sequence>
<dbReference type="REBASE" id="642699">
    <property type="entry name" value="Pag66ORF4464P"/>
</dbReference>
<dbReference type="InterPro" id="IPR014001">
    <property type="entry name" value="Helicase_ATP-bd"/>
</dbReference>
<evidence type="ECO:0000256" key="7">
    <source>
        <dbReference type="ARBA" id="ARBA00022759"/>
    </source>
</evidence>
<dbReference type="Pfam" id="PF04313">
    <property type="entry name" value="HSDR_N"/>
    <property type="match status" value="1"/>
</dbReference>
<dbReference type="GO" id="GO:0003677">
    <property type="term" value="F:DNA binding"/>
    <property type="evidence" value="ECO:0007669"/>
    <property type="project" value="UniProtKB-KW"/>
</dbReference>
<keyword evidence="9 11" id="KW-0067">ATP-binding</keyword>
<dbReference type="GO" id="GO:0009035">
    <property type="term" value="F:type I site-specific deoxyribonuclease activity"/>
    <property type="evidence" value="ECO:0007669"/>
    <property type="project" value="UniProtKB-EC"/>
</dbReference>
<dbReference type="Gene3D" id="3.40.50.300">
    <property type="entry name" value="P-loop containing nucleotide triphosphate hydrolases"/>
    <property type="match status" value="2"/>
</dbReference>
<protein>
    <recommendedName>
        <fullName evidence="11">Type I restriction enzyme endonuclease subunit</fullName>
        <shortName evidence="11">R protein</shortName>
        <ecNumber evidence="11">3.1.21.3</ecNumber>
    </recommendedName>
</protein>
<keyword evidence="6 11" id="KW-0680">Restriction system</keyword>
<gene>
    <name evidence="13" type="ORF">PANO66_04466</name>
</gene>
<evidence type="ECO:0000256" key="11">
    <source>
        <dbReference type="RuleBase" id="RU364115"/>
    </source>
</evidence>
<evidence type="ECO:0000256" key="5">
    <source>
        <dbReference type="ARBA" id="ARBA00022741"/>
    </source>
</evidence>
<reference evidence="13" key="1">
    <citation type="submission" date="2020-09" db="EMBL/GenBank/DDBJ databases">
        <authorList>
            <person name="Blom J."/>
        </authorList>
    </citation>
    <scope>NUCLEOTIDE SEQUENCE</scope>
    <source>
        <strain evidence="13">No.66</strain>
        <plasmid evidence="13">p3</plasmid>
    </source>
</reference>
<evidence type="ECO:0000256" key="4">
    <source>
        <dbReference type="ARBA" id="ARBA00022722"/>
    </source>
</evidence>
<dbReference type="CDD" id="cd22332">
    <property type="entry name" value="HsdR_N"/>
    <property type="match status" value="1"/>
</dbReference>
<keyword evidence="8 11" id="KW-0378">Hydrolase</keyword>
<keyword evidence="13" id="KW-0614">Plasmid</keyword>
<proteinExistence type="inferred from homology"/>
<dbReference type="AlphaFoldDB" id="A0AAD1Q7A8"/>
<evidence type="ECO:0000256" key="1">
    <source>
        <dbReference type="ARBA" id="ARBA00000851"/>
    </source>
</evidence>
<dbReference type="InterPro" id="IPR004473">
    <property type="entry name" value="Restrct_endonuc_typeI_HsdR"/>
</dbReference>
<dbReference type="EMBL" id="LR882966">
    <property type="protein sequence ID" value="CAD5984658.1"/>
    <property type="molecule type" value="Genomic_DNA"/>
</dbReference>
<comment type="function">
    <text evidence="11">Subunit R is required for both nuclease and ATPase activities, but not for modification.</text>
</comment>
<comment type="similarity">
    <text evidence="2 11">Belongs to the HsdR family.</text>
</comment>
<keyword evidence="5 11" id="KW-0547">Nucleotide-binding</keyword>
<dbReference type="Pfam" id="PF22679">
    <property type="entry name" value="T1R_D3-like"/>
    <property type="match status" value="1"/>
</dbReference>
<evidence type="ECO:0000259" key="12">
    <source>
        <dbReference type="PROSITE" id="PS51192"/>
    </source>
</evidence>
<evidence type="ECO:0000313" key="13">
    <source>
        <dbReference type="EMBL" id="CAD5984658.1"/>
    </source>
</evidence>
<dbReference type="InterPro" id="IPR040980">
    <property type="entry name" value="SWI2_SNF2"/>
</dbReference>
<dbReference type="EC" id="3.1.21.3" evidence="11"/>
<dbReference type="RefSeq" id="WP_254032790.1">
    <property type="nucleotide sequence ID" value="NZ_LR882966.1"/>
</dbReference>
<dbReference type="InterPro" id="IPR055180">
    <property type="entry name" value="HsdR_RecA-like_helicase_dom_2"/>
</dbReference>
<evidence type="ECO:0000256" key="9">
    <source>
        <dbReference type="ARBA" id="ARBA00022840"/>
    </source>
</evidence>
<dbReference type="PANTHER" id="PTHR30195:SF15">
    <property type="entry name" value="TYPE I RESTRICTION ENZYME HINDI ENDONUCLEASE SUBUNIT"/>
    <property type="match status" value="1"/>
</dbReference>
<evidence type="ECO:0000256" key="3">
    <source>
        <dbReference type="ARBA" id="ARBA00011296"/>
    </source>
</evidence>
<evidence type="ECO:0000256" key="8">
    <source>
        <dbReference type="ARBA" id="ARBA00022801"/>
    </source>
</evidence>
<comment type="subunit">
    <text evidence="3 11">The type I restriction/modification system is composed of three polypeptides R, M and S.</text>
</comment>
<feature type="domain" description="Helicase ATP-binding" evidence="12">
    <location>
        <begin position="298"/>
        <end position="464"/>
    </location>
</feature>
<evidence type="ECO:0000256" key="10">
    <source>
        <dbReference type="ARBA" id="ARBA00023125"/>
    </source>
</evidence>
<dbReference type="Pfam" id="PF18766">
    <property type="entry name" value="SWI2_SNF2"/>
    <property type="match status" value="1"/>
</dbReference>
<evidence type="ECO:0000256" key="2">
    <source>
        <dbReference type="ARBA" id="ARBA00008598"/>
    </source>
</evidence>
<keyword evidence="10 11" id="KW-0238">DNA-binding</keyword>
<dbReference type="Pfam" id="PF11867">
    <property type="entry name" value="T1RH-like_C"/>
    <property type="match status" value="1"/>
</dbReference>
<dbReference type="SMART" id="SM00487">
    <property type="entry name" value="DEXDc"/>
    <property type="match status" value="1"/>
</dbReference>
<dbReference type="InterPro" id="IPR027417">
    <property type="entry name" value="P-loop_NTPase"/>
</dbReference>
<dbReference type="GO" id="GO:0009307">
    <property type="term" value="P:DNA restriction-modification system"/>
    <property type="evidence" value="ECO:0007669"/>
    <property type="project" value="UniProtKB-KW"/>
</dbReference>
<dbReference type="CDD" id="cd18800">
    <property type="entry name" value="SF2_C_EcoR124I-like"/>
    <property type="match status" value="1"/>
</dbReference>
<accession>A0AAD1Q7A8</accession>
<keyword evidence="7" id="KW-0255">Endonuclease</keyword>
<dbReference type="InterPro" id="IPR021810">
    <property type="entry name" value="T1RH-like_C"/>
</dbReference>